<feature type="transmembrane region" description="Helical" evidence="7">
    <location>
        <begin position="114"/>
        <end position="137"/>
    </location>
</feature>
<feature type="transmembrane region" description="Helical" evidence="7">
    <location>
        <begin position="247"/>
        <end position="270"/>
    </location>
</feature>
<proteinExistence type="inferred from homology"/>
<evidence type="ECO:0000313" key="8">
    <source>
        <dbReference type="EMBL" id="OAG28652.1"/>
    </source>
</evidence>
<dbReference type="PRINTS" id="PR00949">
    <property type="entry name" value="TYPE3IMAPROT"/>
</dbReference>
<feature type="transmembrane region" description="Helical" evidence="7">
    <location>
        <begin position="40"/>
        <end position="62"/>
    </location>
</feature>
<feature type="transmembrane region" description="Helical" evidence="7">
    <location>
        <begin position="12"/>
        <end position="34"/>
    </location>
</feature>
<feature type="transmembrane region" description="Helical" evidence="7">
    <location>
        <begin position="282"/>
        <end position="302"/>
    </location>
</feature>
<accession>A0A177EBV5</accession>
<evidence type="ECO:0000256" key="1">
    <source>
        <dbReference type="ARBA" id="ARBA00004651"/>
    </source>
</evidence>
<dbReference type="NCBIfam" id="TIGR01398">
    <property type="entry name" value="FlhA"/>
    <property type="match status" value="1"/>
</dbReference>
<keyword evidence="5 7" id="KW-1133">Transmembrane helix</keyword>
<evidence type="ECO:0000256" key="5">
    <source>
        <dbReference type="ARBA" id="ARBA00022989"/>
    </source>
</evidence>
<dbReference type="STRING" id="1795632.TH606_00700"/>
<dbReference type="Proteomes" id="UP000076964">
    <property type="component" value="Unassembled WGS sequence"/>
</dbReference>
<dbReference type="AlphaFoldDB" id="A0A177EBV5"/>
<keyword evidence="7" id="KW-0813">Transport</keyword>
<dbReference type="InterPro" id="IPR006301">
    <property type="entry name" value="FlhA"/>
</dbReference>
<dbReference type="RefSeq" id="WP_068540569.1">
    <property type="nucleotide sequence ID" value="NZ_LSFI01000002.1"/>
</dbReference>
<dbReference type="EMBL" id="LSFI01000002">
    <property type="protein sequence ID" value="OAG28652.1"/>
    <property type="molecule type" value="Genomic_DNA"/>
</dbReference>
<dbReference type="InterPro" id="IPR042194">
    <property type="entry name" value="FHIPEP_1"/>
</dbReference>
<dbReference type="InterPro" id="IPR001712">
    <property type="entry name" value="T3SS_FHIPEP"/>
</dbReference>
<dbReference type="GO" id="GO:0044780">
    <property type="term" value="P:bacterial-type flagellum assembly"/>
    <property type="evidence" value="ECO:0007669"/>
    <property type="project" value="InterPro"/>
</dbReference>
<comment type="similarity">
    <text evidence="2 7">Belongs to the FHIPEP (flagella/HR/invasion proteins export pore) family.</text>
</comment>
<evidence type="ECO:0000256" key="7">
    <source>
        <dbReference type="RuleBase" id="RU364093"/>
    </source>
</evidence>
<dbReference type="OrthoDB" id="9759185at2"/>
<comment type="subcellular location">
    <subcellularLocation>
        <location evidence="1 7">Cell membrane</location>
        <topology evidence="1 7">Multi-pass membrane protein</topology>
    </subcellularLocation>
</comment>
<keyword evidence="7" id="KW-0653">Protein transport</keyword>
<dbReference type="GO" id="GO:0009306">
    <property type="term" value="P:protein secretion"/>
    <property type="evidence" value="ECO:0007669"/>
    <property type="project" value="InterPro"/>
</dbReference>
<dbReference type="Gene3D" id="3.40.50.12790">
    <property type="entry name" value="FHIPEP family, domain 4"/>
    <property type="match status" value="1"/>
</dbReference>
<dbReference type="InterPro" id="IPR025505">
    <property type="entry name" value="FHIPEP_CS"/>
</dbReference>
<evidence type="ECO:0000256" key="3">
    <source>
        <dbReference type="ARBA" id="ARBA00022475"/>
    </source>
</evidence>
<evidence type="ECO:0000256" key="2">
    <source>
        <dbReference type="ARBA" id="ARBA00008835"/>
    </source>
</evidence>
<evidence type="ECO:0000256" key="6">
    <source>
        <dbReference type="ARBA" id="ARBA00023136"/>
    </source>
</evidence>
<dbReference type="PANTHER" id="PTHR30161:SF1">
    <property type="entry name" value="FLAGELLAR BIOSYNTHESIS PROTEIN FLHA-RELATED"/>
    <property type="match status" value="1"/>
</dbReference>
<sequence>MAEKALPLNRQFSLDSSNLAVAAGVVGILTIMVFPLPRYLLDFLLSLSFSLALLILLMSMYIKKPLDFSAFPALLLVTTLFRLSLNVASTRLILLHGHEGPTAAGNVIKSFGQFVVGGNYVVGAIVFAILVIINFVVITKGAGRIAEVAARFTLDAMPGKQMAIDADLNAGLIDETEAKRRREEIAKEAEFYGAMDGASKFVRGEAIAGLIIMTINVLGGLIIGVAQKGLSLGEAAQSYTLLTIGDGLVSQIPALIVSTSAGIIISRAAAEASMGKDFARQFATRPEAMAIASVIIFIFGMLPGLPTMPFVVLSVLMLALAYVAYRTQKEWPGEEEREESATPEEKTEAPEIVEELLVVDVLELEVGYALIPLVDETQGGDLLERIRTMRRQFALEMGLIVPPLHVRDNLQLKPGEYVILIKGVEVARAELMPGHVLAMDPGEVKKQLEGIPTQEPAFGLPAIWVPEEKKEEAELAGYTVVDLSTVIVTHLAEVIKNNAEELLGRQEVQKLLDALAKRYPKAVEECLNAVSLGVVQKVLHNLVHERVSIRDLLTIVETIADYGQSIKDPDLLTEYVRQRLARLIVKPYLAEDGKLHVAAIAEDIEEAIKRALKRTDQGTFLTLDPKVGSRIVAACTQAAERLVMAGYTPVFLTGPVSRRHLRRLIERSLPQAAVISQAEIPPQIQVEIHETVRLV</sequence>
<keyword evidence="9" id="KW-1185">Reference proteome</keyword>
<keyword evidence="4 7" id="KW-0812">Transmembrane</keyword>
<dbReference type="Gene3D" id="1.10.8.540">
    <property type="entry name" value="FHIPEP family, domain 3"/>
    <property type="match status" value="1"/>
</dbReference>
<organism evidence="8 9">
    <name type="scientific">Thermodesulfatator autotrophicus</name>
    <dbReference type="NCBI Taxonomy" id="1795632"/>
    <lineage>
        <taxon>Bacteria</taxon>
        <taxon>Pseudomonadati</taxon>
        <taxon>Thermodesulfobacteriota</taxon>
        <taxon>Thermodesulfobacteria</taxon>
        <taxon>Thermodesulfobacteriales</taxon>
        <taxon>Thermodesulfatatoraceae</taxon>
        <taxon>Thermodesulfatator</taxon>
    </lineage>
</organism>
<evidence type="ECO:0000313" key="9">
    <source>
        <dbReference type="Proteomes" id="UP000076964"/>
    </source>
</evidence>
<dbReference type="GO" id="GO:0005886">
    <property type="term" value="C:plasma membrane"/>
    <property type="evidence" value="ECO:0007669"/>
    <property type="project" value="UniProtKB-SubCell"/>
</dbReference>
<protein>
    <recommendedName>
        <fullName evidence="7">Flagellar biosynthesis protein FlhA</fullName>
    </recommendedName>
</protein>
<evidence type="ECO:0000256" key="4">
    <source>
        <dbReference type="ARBA" id="ARBA00022692"/>
    </source>
</evidence>
<feature type="transmembrane region" description="Helical" evidence="7">
    <location>
        <begin position="74"/>
        <end position="94"/>
    </location>
</feature>
<dbReference type="InterPro" id="IPR042193">
    <property type="entry name" value="FHIPEP_3"/>
</dbReference>
<dbReference type="PIRSF" id="PIRSF005419">
    <property type="entry name" value="FlhA"/>
    <property type="match status" value="1"/>
</dbReference>
<dbReference type="PANTHER" id="PTHR30161">
    <property type="entry name" value="FLAGELLAR EXPORT PROTEIN, MEMBRANE FLHA SUBUNIT-RELATED"/>
    <property type="match status" value="1"/>
</dbReference>
<keyword evidence="6 7" id="KW-0472">Membrane</keyword>
<gene>
    <name evidence="7 8" type="primary">flhA</name>
    <name evidence="8" type="ORF">TH606_00700</name>
</gene>
<name>A0A177EBV5_9BACT</name>
<dbReference type="InterPro" id="IPR042196">
    <property type="entry name" value="FHIPEP_4"/>
</dbReference>
<keyword evidence="7" id="KW-1005">Bacterial flagellum biogenesis</keyword>
<comment type="caution">
    <text evidence="8">The sequence shown here is derived from an EMBL/GenBank/DDBJ whole genome shotgun (WGS) entry which is preliminary data.</text>
</comment>
<keyword evidence="7" id="KW-1006">Bacterial flagellum protein export</keyword>
<feature type="transmembrane region" description="Helical" evidence="7">
    <location>
        <begin position="206"/>
        <end position="227"/>
    </location>
</feature>
<dbReference type="Pfam" id="PF00771">
    <property type="entry name" value="FHIPEP"/>
    <property type="match status" value="1"/>
</dbReference>
<comment type="function">
    <text evidence="7">Required for formation of the rod structure of the flagellar apparatus. Together with FliI and FliH, may constitute the export apparatus of flagellin.</text>
</comment>
<reference evidence="8 9" key="1">
    <citation type="submission" date="2016-02" db="EMBL/GenBank/DDBJ databases">
        <title>Draft genome sequence of Thermodesulfatator sp. S606.</title>
        <authorList>
            <person name="Lai Q."/>
            <person name="Cao J."/>
            <person name="Dupont S."/>
            <person name="Shao Z."/>
            <person name="Jebbar M."/>
            <person name="Alain K."/>
        </authorList>
    </citation>
    <scope>NUCLEOTIDE SEQUENCE [LARGE SCALE GENOMIC DNA]</scope>
    <source>
        <strain evidence="8 9">S606</strain>
    </source>
</reference>
<dbReference type="Gene3D" id="3.40.30.60">
    <property type="entry name" value="FHIPEP family, domain 1"/>
    <property type="match status" value="1"/>
</dbReference>
<keyword evidence="3 7" id="KW-1003">Cell membrane</keyword>
<dbReference type="PROSITE" id="PS00994">
    <property type="entry name" value="FHIPEP"/>
    <property type="match status" value="1"/>
</dbReference>